<protein>
    <submittedName>
        <fullName evidence="2">Uncharacterized protein</fullName>
    </submittedName>
</protein>
<organism evidence="2 3">
    <name type="scientific">Lepraria finkii</name>
    <dbReference type="NCBI Taxonomy" id="1340010"/>
    <lineage>
        <taxon>Eukaryota</taxon>
        <taxon>Fungi</taxon>
        <taxon>Dikarya</taxon>
        <taxon>Ascomycota</taxon>
        <taxon>Pezizomycotina</taxon>
        <taxon>Lecanoromycetes</taxon>
        <taxon>OSLEUM clade</taxon>
        <taxon>Lecanoromycetidae</taxon>
        <taxon>Lecanorales</taxon>
        <taxon>Lecanorineae</taxon>
        <taxon>Stereocaulaceae</taxon>
        <taxon>Lepraria</taxon>
    </lineage>
</organism>
<keyword evidence="3" id="KW-1185">Reference proteome</keyword>
<accession>A0ABR4AV57</accession>
<feature type="region of interest" description="Disordered" evidence="1">
    <location>
        <begin position="1"/>
        <end position="37"/>
    </location>
</feature>
<feature type="compositionally biased region" description="Low complexity" evidence="1">
    <location>
        <begin position="24"/>
        <end position="37"/>
    </location>
</feature>
<evidence type="ECO:0000313" key="3">
    <source>
        <dbReference type="Proteomes" id="UP001590951"/>
    </source>
</evidence>
<name>A0ABR4AV57_9LECA</name>
<feature type="compositionally biased region" description="Pro residues" evidence="1">
    <location>
        <begin position="1"/>
        <end position="13"/>
    </location>
</feature>
<dbReference type="EMBL" id="JBHFEH010000061">
    <property type="protein sequence ID" value="KAL2049565.1"/>
    <property type="molecule type" value="Genomic_DNA"/>
</dbReference>
<comment type="caution">
    <text evidence="2">The sequence shown here is derived from an EMBL/GenBank/DDBJ whole genome shotgun (WGS) entry which is preliminary data.</text>
</comment>
<proteinExistence type="predicted"/>
<evidence type="ECO:0000256" key="1">
    <source>
        <dbReference type="SAM" id="MobiDB-lite"/>
    </source>
</evidence>
<evidence type="ECO:0000313" key="2">
    <source>
        <dbReference type="EMBL" id="KAL2049565.1"/>
    </source>
</evidence>
<sequence length="182" mass="20067">MEPASEPSPPSLGPPHRALLPRQAASPATTSTATSIPAPAMANSIELTARYTMPSIPRPPIVEHLTVLNDFLRVRPRHSEQPKVIAIDGSDRKAVQMLIANLQNHITRNLKCTVRVMDDDFARRPMDPSTQLHNYSRQLHDWSMMWKKIAEAPPPGPPPTRAVQWITGAGWPVTGLGILDLT</sequence>
<dbReference type="Proteomes" id="UP001590951">
    <property type="component" value="Unassembled WGS sequence"/>
</dbReference>
<reference evidence="2 3" key="1">
    <citation type="submission" date="2024-09" db="EMBL/GenBank/DDBJ databases">
        <title>Rethinking Asexuality: The Enigmatic Case of Functional Sexual Genes in Lepraria (Stereocaulaceae).</title>
        <authorList>
            <person name="Doellman M."/>
            <person name="Sun Y."/>
            <person name="Barcenas-Pena A."/>
            <person name="Lumbsch H.T."/>
            <person name="Grewe F."/>
        </authorList>
    </citation>
    <scope>NUCLEOTIDE SEQUENCE [LARGE SCALE GENOMIC DNA]</scope>
    <source>
        <strain evidence="2 3">Grewe 0041</strain>
    </source>
</reference>
<gene>
    <name evidence="2" type="ORF">ABVK25_010144</name>
</gene>